<protein>
    <submittedName>
        <fullName evidence="8">MucB/RseB</fullName>
    </submittedName>
</protein>
<dbReference type="Proteomes" id="UP000273022">
    <property type="component" value="Unassembled WGS sequence"/>
</dbReference>
<proteinExistence type="inferred from homology"/>
<dbReference type="Pfam" id="PF17188">
    <property type="entry name" value="MucB_RseB_C"/>
    <property type="match status" value="1"/>
</dbReference>
<dbReference type="InterPro" id="IPR033434">
    <property type="entry name" value="MucB/RseB_N"/>
</dbReference>
<comment type="similarity">
    <text evidence="2">Belongs to the RseB family.</text>
</comment>
<evidence type="ECO:0000256" key="3">
    <source>
        <dbReference type="ARBA" id="ARBA00022729"/>
    </source>
</evidence>
<organism evidence="8 9">
    <name type="scientific">Parashewanella spongiae</name>
    <dbReference type="NCBI Taxonomy" id="342950"/>
    <lineage>
        <taxon>Bacteria</taxon>
        <taxon>Pseudomonadati</taxon>
        <taxon>Pseudomonadota</taxon>
        <taxon>Gammaproteobacteria</taxon>
        <taxon>Alteromonadales</taxon>
        <taxon>Shewanellaceae</taxon>
        <taxon>Parashewanella</taxon>
    </lineage>
</organism>
<dbReference type="Pfam" id="PF03888">
    <property type="entry name" value="MucB_RseB"/>
    <property type="match status" value="1"/>
</dbReference>
<dbReference type="PANTHER" id="PTHR38782:SF1">
    <property type="entry name" value="SIGMA-E FACTOR REGULATORY PROTEIN RSEB"/>
    <property type="match status" value="1"/>
</dbReference>
<dbReference type="GO" id="GO:0045152">
    <property type="term" value="F:antisigma factor binding"/>
    <property type="evidence" value="ECO:0007669"/>
    <property type="project" value="TreeGrafter"/>
</dbReference>
<dbReference type="Gene3D" id="3.30.200.100">
    <property type="entry name" value="MucB/RseB, C-terminal domain"/>
    <property type="match status" value="1"/>
</dbReference>
<dbReference type="InterPro" id="IPR033436">
    <property type="entry name" value="MucB/RseB_C"/>
</dbReference>
<dbReference type="RefSeq" id="WP_121854175.1">
    <property type="nucleotide sequence ID" value="NZ_CP037952.1"/>
</dbReference>
<dbReference type="Gene3D" id="2.50.20.10">
    <property type="entry name" value="Lipoprotein localisation LolA/LolB/LppX"/>
    <property type="match status" value="1"/>
</dbReference>
<evidence type="ECO:0000259" key="6">
    <source>
        <dbReference type="Pfam" id="PF03888"/>
    </source>
</evidence>
<feature type="domain" description="MucB/RseB C-terminal" evidence="7">
    <location>
        <begin position="215"/>
        <end position="307"/>
    </location>
</feature>
<feature type="signal peptide" evidence="5">
    <location>
        <begin position="1"/>
        <end position="17"/>
    </location>
</feature>
<evidence type="ECO:0000259" key="7">
    <source>
        <dbReference type="Pfam" id="PF17188"/>
    </source>
</evidence>
<accession>A0A3A6U4L1</accession>
<dbReference type="OrthoDB" id="7067274at2"/>
<dbReference type="PIRSF" id="PIRSF005427">
    <property type="entry name" value="RseB"/>
    <property type="match status" value="1"/>
</dbReference>
<keyword evidence="3 5" id="KW-0732">Signal</keyword>
<keyword evidence="9" id="KW-1185">Reference proteome</keyword>
<evidence type="ECO:0000256" key="2">
    <source>
        <dbReference type="ARBA" id="ARBA00008150"/>
    </source>
</evidence>
<dbReference type="GO" id="GO:0032885">
    <property type="term" value="P:regulation of polysaccharide biosynthetic process"/>
    <property type="evidence" value="ECO:0007669"/>
    <property type="project" value="TreeGrafter"/>
</dbReference>
<dbReference type="CDD" id="cd16327">
    <property type="entry name" value="RseB"/>
    <property type="match status" value="1"/>
</dbReference>
<dbReference type="EMBL" id="QYYH01000089">
    <property type="protein sequence ID" value="RJY11067.1"/>
    <property type="molecule type" value="Genomic_DNA"/>
</dbReference>
<dbReference type="AlphaFoldDB" id="A0A3A6U4L1"/>
<comment type="caution">
    <text evidence="8">The sequence shown here is derived from an EMBL/GenBank/DDBJ whole genome shotgun (WGS) entry which is preliminary data.</text>
</comment>
<gene>
    <name evidence="8" type="ORF">D5R81_13550</name>
</gene>
<evidence type="ECO:0000256" key="4">
    <source>
        <dbReference type="ARBA" id="ARBA00022764"/>
    </source>
</evidence>
<reference evidence="8 9" key="1">
    <citation type="submission" date="2018-09" db="EMBL/GenBank/DDBJ databases">
        <title>Phylogeny of the Shewanellaceae, and recommendation for two new genera, Pseudoshewanella and Parashewanella.</title>
        <authorList>
            <person name="Wang G."/>
        </authorList>
    </citation>
    <scope>NUCLEOTIDE SEQUENCE [LARGE SCALE GENOMIC DNA]</scope>
    <source>
        <strain evidence="8 9">KCTC 22492</strain>
    </source>
</reference>
<evidence type="ECO:0000256" key="1">
    <source>
        <dbReference type="ARBA" id="ARBA00004418"/>
    </source>
</evidence>
<evidence type="ECO:0000313" key="9">
    <source>
        <dbReference type="Proteomes" id="UP000273022"/>
    </source>
</evidence>
<dbReference type="PANTHER" id="PTHR38782">
    <property type="match status" value="1"/>
</dbReference>
<evidence type="ECO:0000256" key="5">
    <source>
        <dbReference type="SAM" id="SignalP"/>
    </source>
</evidence>
<feature type="chain" id="PRO_5017377054" evidence="5">
    <location>
        <begin position="18"/>
        <end position="311"/>
    </location>
</feature>
<keyword evidence="4" id="KW-0574">Periplasm</keyword>
<dbReference type="InterPro" id="IPR038484">
    <property type="entry name" value="MucB/RseB_C_sf"/>
</dbReference>
<dbReference type="GO" id="GO:0030288">
    <property type="term" value="C:outer membrane-bounded periplasmic space"/>
    <property type="evidence" value="ECO:0007669"/>
    <property type="project" value="TreeGrafter"/>
</dbReference>
<feature type="domain" description="MucB/RseB N-terminal" evidence="6">
    <location>
        <begin position="22"/>
        <end position="188"/>
    </location>
</feature>
<sequence>MRSFLLILTAVVFPAFAQNNLSAEAWLEKMSQALQETQYRASMVQVQADHIRPLVYLHGNVDTQEVAFLEYLNGPPQKAVRVGGIVTFLEHDQPAYSVQANRIQGTWPQSFSGNIQSLAKGYQFVLGGRGRIAGRPGQLIRFIPNDQYRFGYQVWLDMESYLPLRFDTLSREKSLLEQLMVVEMAVLDSTPLVLTEAIKRSWPEASETNRRPSGREWSFSWLPDGFKIVISDLHQLFGSGQPVEYISLSDGLVNLSVYVAPTGRGPLPEELTTTNGLSIVTEKMGDFEIVVVGQAPSDTLMTIAKSLKLKK</sequence>
<dbReference type="InterPro" id="IPR005588">
    <property type="entry name" value="MucB_RseB"/>
</dbReference>
<comment type="subcellular location">
    <subcellularLocation>
        <location evidence="1">Periplasm</location>
    </subcellularLocation>
</comment>
<name>A0A3A6U4L1_9GAMM</name>
<evidence type="ECO:0000313" key="8">
    <source>
        <dbReference type="EMBL" id="RJY11067.1"/>
    </source>
</evidence>